<dbReference type="AlphaFoldDB" id="A0A1I1LAT7"/>
<name>A0A1I1LAT7_9FLAO</name>
<reference evidence="3" key="1">
    <citation type="submission" date="2016-10" db="EMBL/GenBank/DDBJ databases">
        <authorList>
            <person name="Varghese N."/>
            <person name="Submissions S."/>
        </authorList>
    </citation>
    <scope>NUCLEOTIDE SEQUENCE [LARGE SCALE GENOMIC DNA]</scope>
    <source>
        <strain evidence="3">DSM 24499</strain>
    </source>
</reference>
<evidence type="ECO:0000256" key="1">
    <source>
        <dbReference type="SAM" id="SignalP"/>
    </source>
</evidence>
<dbReference type="InterPro" id="IPR019613">
    <property type="entry name" value="DUF4198"/>
</dbReference>
<evidence type="ECO:0000313" key="2">
    <source>
        <dbReference type="EMBL" id="SFC67503.1"/>
    </source>
</evidence>
<organism evidence="2 3">
    <name type="scientific">Zunongwangia mangrovi</name>
    <dbReference type="NCBI Taxonomy" id="1334022"/>
    <lineage>
        <taxon>Bacteria</taxon>
        <taxon>Pseudomonadati</taxon>
        <taxon>Bacteroidota</taxon>
        <taxon>Flavobacteriia</taxon>
        <taxon>Flavobacteriales</taxon>
        <taxon>Flavobacteriaceae</taxon>
        <taxon>Zunongwangia</taxon>
    </lineage>
</organism>
<dbReference type="RefSeq" id="WP_092543715.1">
    <property type="nucleotide sequence ID" value="NZ_FOKV01000007.1"/>
</dbReference>
<dbReference type="Pfam" id="PF10670">
    <property type="entry name" value="DUF4198"/>
    <property type="match status" value="1"/>
</dbReference>
<keyword evidence="3" id="KW-1185">Reference proteome</keyword>
<sequence>MKKLSLILLFLLCYTSSFAHYLWIETNPTGKLNKEQEVKIHYGEYTYGVIEKTDGDPFKSVSEFEVWVINPDGTSTQLKLDKKADHYLGYFTPTKEGIFTVQLKNDNIDVIDYTEYDFGIFKTYYQSFAKVNVGNATKASEITEEGLSIKELPTKNEEKTLQVYYHGKPVSEQEVKIYVSDLWSKTLSTDAEGKISFKLPWNTKYTVETTKNENVPGTYKGEDYEFIWHCATYCFPKK</sequence>
<dbReference type="STRING" id="1334022.SAMN04487907_10731"/>
<accession>A0A1I1LAT7</accession>
<feature type="chain" id="PRO_5011435326" evidence="1">
    <location>
        <begin position="20"/>
        <end position="238"/>
    </location>
</feature>
<evidence type="ECO:0000313" key="3">
    <source>
        <dbReference type="Proteomes" id="UP000199438"/>
    </source>
</evidence>
<dbReference type="EMBL" id="FOKV01000007">
    <property type="protein sequence ID" value="SFC67503.1"/>
    <property type="molecule type" value="Genomic_DNA"/>
</dbReference>
<dbReference type="Proteomes" id="UP000199438">
    <property type="component" value="Unassembled WGS sequence"/>
</dbReference>
<protein>
    <submittedName>
        <fullName evidence="2">Uncharacterized conserved protein, contains GH25 family domain</fullName>
    </submittedName>
</protein>
<gene>
    <name evidence="2" type="ORF">SAMN04487907_10731</name>
</gene>
<keyword evidence="1" id="KW-0732">Signal</keyword>
<feature type="signal peptide" evidence="1">
    <location>
        <begin position="1"/>
        <end position="19"/>
    </location>
</feature>
<proteinExistence type="predicted"/>
<dbReference type="OrthoDB" id="1148550at2"/>